<dbReference type="AlphaFoldDB" id="A0A8J5LKS4"/>
<protein>
    <submittedName>
        <fullName evidence="2">Uncharacterized protein</fullName>
    </submittedName>
</protein>
<gene>
    <name evidence="2" type="ORF">ZIOFF_011442</name>
</gene>
<name>A0A8J5LKS4_ZINOF</name>
<dbReference type="Proteomes" id="UP000734854">
    <property type="component" value="Unassembled WGS sequence"/>
</dbReference>
<proteinExistence type="predicted"/>
<reference evidence="2 3" key="1">
    <citation type="submission" date="2020-08" db="EMBL/GenBank/DDBJ databases">
        <title>Plant Genome Project.</title>
        <authorList>
            <person name="Zhang R.-G."/>
        </authorList>
    </citation>
    <scope>NUCLEOTIDE SEQUENCE [LARGE SCALE GENOMIC DNA]</scope>
    <source>
        <tissue evidence="2">Rhizome</tissue>
    </source>
</reference>
<feature type="compositionally biased region" description="Basic and acidic residues" evidence="1">
    <location>
        <begin position="116"/>
        <end position="129"/>
    </location>
</feature>
<organism evidence="2 3">
    <name type="scientific">Zingiber officinale</name>
    <name type="common">Ginger</name>
    <name type="synonym">Amomum zingiber</name>
    <dbReference type="NCBI Taxonomy" id="94328"/>
    <lineage>
        <taxon>Eukaryota</taxon>
        <taxon>Viridiplantae</taxon>
        <taxon>Streptophyta</taxon>
        <taxon>Embryophyta</taxon>
        <taxon>Tracheophyta</taxon>
        <taxon>Spermatophyta</taxon>
        <taxon>Magnoliopsida</taxon>
        <taxon>Liliopsida</taxon>
        <taxon>Zingiberales</taxon>
        <taxon>Zingiberaceae</taxon>
        <taxon>Zingiber</taxon>
    </lineage>
</organism>
<feature type="region of interest" description="Disordered" evidence="1">
    <location>
        <begin position="91"/>
        <end position="154"/>
    </location>
</feature>
<evidence type="ECO:0000313" key="2">
    <source>
        <dbReference type="EMBL" id="KAG6529246.1"/>
    </source>
</evidence>
<sequence>MLVPGKESWDRMLFLVVHCSAPRRQEAGLPPSEGKGNKFAVHRKTSLALSRLNEASLREYINFLLHYIPDPYLFFRQFLLWHLERRPPTSIHQSTLGPALETAESTGKSSSTKKRPGGDREAVSKYQEKKKVHAASLEKEVPAADEEASGPSCGGERDCEPQVFACGDAIQECWRQWWKNAIQEEFKFCFRGLMGCGNVATRLAHCSSNTTHLEEQNPASSVKESHWEDEYAYNSDEGHFGIWPSDF</sequence>
<evidence type="ECO:0000313" key="3">
    <source>
        <dbReference type="Proteomes" id="UP000734854"/>
    </source>
</evidence>
<evidence type="ECO:0000256" key="1">
    <source>
        <dbReference type="SAM" id="MobiDB-lite"/>
    </source>
</evidence>
<comment type="caution">
    <text evidence="2">The sequence shown here is derived from an EMBL/GenBank/DDBJ whole genome shotgun (WGS) entry which is preliminary data.</text>
</comment>
<keyword evidence="3" id="KW-1185">Reference proteome</keyword>
<dbReference type="EMBL" id="JACMSC010000003">
    <property type="protein sequence ID" value="KAG6529246.1"/>
    <property type="molecule type" value="Genomic_DNA"/>
</dbReference>
<accession>A0A8J5LKS4</accession>